<reference evidence="2" key="1">
    <citation type="journal article" date="2023" name="Insect Mol. Biol.">
        <title>Genome sequencing provides insights into the evolution of gene families encoding plant cell wall-degrading enzymes in longhorned beetles.</title>
        <authorList>
            <person name="Shin N.R."/>
            <person name="Okamura Y."/>
            <person name="Kirsch R."/>
            <person name="Pauchet Y."/>
        </authorList>
    </citation>
    <scope>NUCLEOTIDE SEQUENCE</scope>
    <source>
        <strain evidence="2">RBIC_L_NR</strain>
    </source>
</reference>
<organism evidence="2 3">
    <name type="scientific">Rhamnusium bicolor</name>
    <dbReference type="NCBI Taxonomy" id="1586634"/>
    <lineage>
        <taxon>Eukaryota</taxon>
        <taxon>Metazoa</taxon>
        <taxon>Ecdysozoa</taxon>
        <taxon>Arthropoda</taxon>
        <taxon>Hexapoda</taxon>
        <taxon>Insecta</taxon>
        <taxon>Pterygota</taxon>
        <taxon>Neoptera</taxon>
        <taxon>Endopterygota</taxon>
        <taxon>Coleoptera</taxon>
        <taxon>Polyphaga</taxon>
        <taxon>Cucujiformia</taxon>
        <taxon>Chrysomeloidea</taxon>
        <taxon>Cerambycidae</taxon>
        <taxon>Lepturinae</taxon>
        <taxon>Rhagiini</taxon>
        <taxon>Rhamnusium</taxon>
    </lineage>
</organism>
<proteinExistence type="predicted"/>
<protein>
    <submittedName>
        <fullName evidence="2">Uncharacterized protein</fullName>
    </submittedName>
</protein>
<evidence type="ECO:0000313" key="2">
    <source>
        <dbReference type="EMBL" id="KAJ8930993.1"/>
    </source>
</evidence>
<evidence type="ECO:0000256" key="1">
    <source>
        <dbReference type="SAM" id="MobiDB-lite"/>
    </source>
</evidence>
<name>A0AAV8WX34_9CUCU</name>
<dbReference type="Proteomes" id="UP001162156">
    <property type="component" value="Unassembled WGS sequence"/>
</dbReference>
<dbReference type="AlphaFoldDB" id="A0AAV8WX34"/>
<keyword evidence="3" id="KW-1185">Reference proteome</keyword>
<accession>A0AAV8WX34</accession>
<feature type="compositionally biased region" description="Low complexity" evidence="1">
    <location>
        <begin position="156"/>
        <end position="169"/>
    </location>
</feature>
<gene>
    <name evidence="2" type="ORF">NQ314_016163</name>
</gene>
<feature type="region of interest" description="Disordered" evidence="1">
    <location>
        <begin position="107"/>
        <end position="132"/>
    </location>
</feature>
<dbReference type="EMBL" id="JANEYF010004502">
    <property type="protein sequence ID" value="KAJ8930993.1"/>
    <property type="molecule type" value="Genomic_DNA"/>
</dbReference>
<feature type="region of interest" description="Disordered" evidence="1">
    <location>
        <begin position="153"/>
        <end position="189"/>
    </location>
</feature>
<feature type="compositionally biased region" description="Polar residues" evidence="1">
    <location>
        <begin position="170"/>
        <end position="189"/>
    </location>
</feature>
<comment type="caution">
    <text evidence="2">The sequence shown here is derived from an EMBL/GenBank/DDBJ whole genome shotgun (WGS) entry which is preliminary data.</text>
</comment>
<evidence type="ECO:0000313" key="3">
    <source>
        <dbReference type="Proteomes" id="UP001162156"/>
    </source>
</evidence>
<feature type="compositionally biased region" description="Polar residues" evidence="1">
    <location>
        <begin position="115"/>
        <end position="126"/>
    </location>
</feature>
<sequence length="189" mass="21690">MMWVIPAIKNTLNSSKPKDENINFENNSPTIEVIQTDISVQQITVSTNDVVNETDMYNEENKFKHICDISNPNSQLMQVLRSIPENYSKQIIQLIQRSDLQEREDIKKPFPNESPKITSFNPQSKNGDNHNVNEENSYLFIKLQENAKGNIHENIHSSSSKSNFSNDNEILQNESQQGSMCQSTPFSRK</sequence>